<evidence type="ECO:0000313" key="2">
    <source>
        <dbReference type="Proteomes" id="UP000325614"/>
    </source>
</evidence>
<dbReference type="RefSeq" id="WP_152585395.1">
    <property type="nucleotide sequence ID" value="NZ_CP045423.1"/>
</dbReference>
<organism evidence="1 2">
    <name type="scientific">Microvirga thermotolerans</name>
    <dbReference type="NCBI Taxonomy" id="2651334"/>
    <lineage>
        <taxon>Bacteria</taxon>
        <taxon>Pseudomonadati</taxon>
        <taxon>Pseudomonadota</taxon>
        <taxon>Alphaproteobacteria</taxon>
        <taxon>Hyphomicrobiales</taxon>
        <taxon>Methylobacteriaceae</taxon>
        <taxon>Microvirga</taxon>
    </lineage>
</organism>
<name>A0A5P9JWD8_9HYPH</name>
<gene>
    <name evidence="1" type="ORF">GDR74_05680</name>
</gene>
<dbReference type="EMBL" id="CP045423">
    <property type="protein sequence ID" value="QFU15750.1"/>
    <property type="molecule type" value="Genomic_DNA"/>
</dbReference>
<protein>
    <submittedName>
        <fullName evidence="1">Uncharacterized protein</fullName>
    </submittedName>
</protein>
<proteinExistence type="predicted"/>
<keyword evidence="2" id="KW-1185">Reference proteome</keyword>
<evidence type="ECO:0000313" key="1">
    <source>
        <dbReference type="EMBL" id="QFU15750.1"/>
    </source>
</evidence>
<dbReference type="KEGG" id="mico:GDR74_05680"/>
<reference evidence="1 2" key="1">
    <citation type="submission" date="2019-10" db="EMBL/GenBank/DDBJ databases">
        <title>Isolation, Identification of Microvirga thermotolerans HR1, a novel thermophilic bacterium and Comparative Genomics of the genus Microvirga.</title>
        <authorList>
            <person name="Li J."/>
            <person name="Zhang W."/>
            <person name="Lin M."/>
            <person name="Wang J."/>
        </authorList>
    </citation>
    <scope>NUCLEOTIDE SEQUENCE [LARGE SCALE GENOMIC DNA]</scope>
    <source>
        <strain evidence="1 2">HR1</strain>
    </source>
</reference>
<sequence length="81" mass="8994">MVTKEELETRASVAFERAGAHLDGGQIDWNHAERFDSLREALHWALTAEPPPGKNPYVLTSTGRVLDPDLLEQIWASVQGP</sequence>
<dbReference type="Proteomes" id="UP000325614">
    <property type="component" value="Chromosome"/>
</dbReference>
<accession>A0A5P9JWD8</accession>
<dbReference type="AlphaFoldDB" id="A0A5P9JWD8"/>